<proteinExistence type="predicted"/>
<gene>
    <name evidence="4" type="ORF">CBR_g45389</name>
</gene>
<dbReference type="AlphaFoldDB" id="A0A388LYC3"/>
<reference evidence="4 5" key="1">
    <citation type="journal article" date="2018" name="Cell">
        <title>The Chara Genome: Secondary Complexity and Implications for Plant Terrestrialization.</title>
        <authorList>
            <person name="Nishiyama T."/>
            <person name="Sakayama H."/>
            <person name="Vries J.D."/>
            <person name="Buschmann H."/>
            <person name="Saint-Marcoux D."/>
            <person name="Ullrich K.K."/>
            <person name="Haas F.B."/>
            <person name="Vanderstraeten L."/>
            <person name="Becker D."/>
            <person name="Lang D."/>
            <person name="Vosolsobe S."/>
            <person name="Rombauts S."/>
            <person name="Wilhelmsson P.K.I."/>
            <person name="Janitza P."/>
            <person name="Kern R."/>
            <person name="Heyl A."/>
            <person name="Rumpler F."/>
            <person name="Villalobos L.I.A.C."/>
            <person name="Clay J.M."/>
            <person name="Skokan R."/>
            <person name="Toyoda A."/>
            <person name="Suzuki Y."/>
            <person name="Kagoshima H."/>
            <person name="Schijlen E."/>
            <person name="Tajeshwar N."/>
            <person name="Catarino B."/>
            <person name="Hetherington A.J."/>
            <person name="Saltykova A."/>
            <person name="Bonnot C."/>
            <person name="Breuninger H."/>
            <person name="Symeonidi A."/>
            <person name="Radhakrishnan G.V."/>
            <person name="Van Nieuwerburgh F."/>
            <person name="Deforce D."/>
            <person name="Chang C."/>
            <person name="Karol K.G."/>
            <person name="Hedrich R."/>
            <person name="Ulvskov P."/>
            <person name="Glockner G."/>
            <person name="Delwiche C.F."/>
            <person name="Petrasek J."/>
            <person name="Van de Peer Y."/>
            <person name="Friml J."/>
            <person name="Beilby M."/>
            <person name="Dolan L."/>
            <person name="Kohara Y."/>
            <person name="Sugano S."/>
            <person name="Fujiyama A."/>
            <person name="Delaux P.-M."/>
            <person name="Quint M."/>
            <person name="TheiBen G."/>
            <person name="Hagemann M."/>
            <person name="Harholt J."/>
            <person name="Dunand C."/>
            <person name="Zachgo S."/>
            <person name="Langdale J."/>
            <person name="Maumus F."/>
            <person name="Straeten D.V.D."/>
            <person name="Gould S.B."/>
            <person name="Rensing S.A."/>
        </authorList>
    </citation>
    <scope>NUCLEOTIDE SEQUENCE [LARGE SCALE GENOMIC DNA]</scope>
    <source>
        <strain evidence="4 5">S276</strain>
    </source>
</reference>
<dbReference type="Gramene" id="GBG87330">
    <property type="protein sequence ID" value="GBG87330"/>
    <property type="gene ID" value="CBR_g45389"/>
</dbReference>
<feature type="coiled-coil region" evidence="1">
    <location>
        <begin position="544"/>
        <end position="597"/>
    </location>
</feature>
<feature type="compositionally biased region" description="Polar residues" evidence="2">
    <location>
        <begin position="273"/>
        <end position="284"/>
    </location>
</feature>
<keyword evidence="5" id="KW-1185">Reference proteome</keyword>
<dbReference type="EMBL" id="BFEA01000607">
    <property type="protein sequence ID" value="GBG87330.1"/>
    <property type="molecule type" value="Genomic_DNA"/>
</dbReference>
<feature type="region of interest" description="Disordered" evidence="2">
    <location>
        <begin position="399"/>
        <end position="431"/>
    </location>
</feature>
<feature type="compositionally biased region" description="Acidic residues" evidence="2">
    <location>
        <begin position="1"/>
        <end position="41"/>
    </location>
</feature>
<dbReference type="Pfam" id="PF15821">
    <property type="entry name" value="DUF4709"/>
    <property type="match status" value="1"/>
</dbReference>
<keyword evidence="1" id="KW-0175">Coiled coil</keyword>
<dbReference type="Proteomes" id="UP000265515">
    <property type="component" value="Unassembled WGS sequence"/>
</dbReference>
<accession>A0A388LYC3</accession>
<comment type="caution">
    <text evidence="4">The sequence shown here is derived from an EMBL/GenBank/DDBJ whole genome shotgun (WGS) entry which is preliminary data.</text>
</comment>
<feature type="compositionally biased region" description="Gly residues" evidence="2">
    <location>
        <begin position="44"/>
        <end position="54"/>
    </location>
</feature>
<feature type="region of interest" description="Disordered" evidence="2">
    <location>
        <begin position="238"/>
        <end position="302"/>
    </location>
</feature>
<evidence type="ECO:0000313" key="4">
    <source>
        <dbReference type="EMBL" id="GBG87330.1"/>
    </source>
</evidence>
<protein>
    <recommendedName>
        <fullName evidence="3">DUF4709 domain-containing protein</fullName>
    </recommendedName>
</protein>
<feature type="compositionally biased region" description="Basic and acidic residues" evidence="2">
    <location>
        <begin position="55"/>
        <end position="64"/>
    </location>
</feature>
<feature type="region of interest" description="Disordered" evidence="2">
    <location>
        <begin position="183"/>
        <end position="204"/>
    </location>
</feature>
<sequence>MKNEEEEEEEEEEEGEEGEEGEEREEEEGEEGEEEEEEEEKVDGGGNGGGGGGKEGTRSELRRGRGRDLVVGSFLGIVMVAKNWSKVKEMMEVGEVVAGGGPGINSFEGKGDKSVGLPPHPVPLLDPSQVALGANKPLSGARNELQGNDHKCKAQQLWDSESVLRQDGNGPPAVHRVAFSGPATLPGTGQVPAAGPGPVHSQQDINVSGAISHSAATAPAPSAEPGVVQGRAAVPGLVLNRQDPNGPAAGGSHTNPGGTTAAHGTVLVPASVPGSTVDSGTATNLPKRAGSGGGARGLLPPPSYDGIRDQAIARQSLSQGGKQADRALRHGPAEEVTLRNEMLRRGKPASAVQTGNVTLTPLWKGIPPLQVAGLGGGAPSAKHRGPQGGRTLAWDVQQQGEQVRAPKKVRKHRDAGRHKASHKSHTSIGFSEFRAGNPEVTALIYDVHGPVASRLLRDLDGKTARGVDFSGMNLNDASDSGPFAGSNGSHWPGWRKPQSSGSFASTSWRKSSGLRLRDVVEMTMRNTRKITVACQTDTSELPAIKDLRKVVKEVKQELVEAYRQMKLMSIHVEASHQQRLEKEVEHAEQRVKRKIAGIEDDFQKKISRCRGAMRTRVADMQAVENKRMDDEVRAAFAAAELQYQQGRARGSQEKKELEMKIVEMGMLLEKEKKKALLLQAELTESQKQLPSFTDRPDRLPSAGYSLKVGASR</sequence>
<feature type="compositionally biased region" description="Basic residues" evidence="2">
    <location>
        <begin position="405"/>
        <end position="425"/>
    </location>
</feature>
<dbReference type="InterPro" id="IPR031651">
    <property type="entry name" value="DUF4709"/>
</dbReference>
<evidence type="ECO:0000256" key="2">
    <source>
        <dbReference type="SAM" id="MobiDB-lite"/>
    </source>
</evidence>
<feature type="region of interest" description="Disordered" evidence="2">
    <location>
        <begin position="1"/>
        <end position="64"/>
    </location>
</feature>
<evidence type="ECO:0000256" key="1">
    <source>
        <dbReference type="SAM" id="Coils"/>
    </source>
</evidence>
<organism evidence="4 5">
    <name type="scientific">Chara braunii</name>
    <name type="common">Braun's stonewort</name>
    <dbReference type="NCBI Taxonomy" id="69332"/>
    <lineage>
        <taxon>Eukaryota</taxon>
        <taxon>Viridiplantae</taxon>
        <taxon>Streptophyta</taxon>
        <taxon>Charophyceae</taxon>
        <taxon>Charales</taxon>
        <taxon>Characeae</taxon>
        <taxon>Chara</taxon>
    </lineage>
</organism>
<feature type="domain" description="DUF4709" evidence="3">
    <location>
        <begin position="533"/>
        <end position="620"/>
    </location>
</feature>
<feature type="region of interest" description="Disordered" evidence="2">
    <location>
        <begin position="686"/>
        <end position="712"/>
    </location>
</feature>
<name>A0A388LYC3_CHABU</name>
<evidence type="ECO:0000259" key="3">
    <source>
        <dbReference type="Pfam" id="PF15821"/>
    </source>
</evidence>
<evidence type="ECO:0000313" key="5">
    <source>
        <dbReference type="Proteomes" id="UP000265515"/>
    </source>
</evidence>